<dbReference type="OrthoDB" id="6263678at2759"/>
<feature type="compositionally biased region" description="Polar residues" evidence="1">
    <location>
        <begin position="295"/>
        <end position="307"/>
    </location>
</feature>
<proteinExistence type="predicted"/>
<reference evidence="2" key="1">
    <citation type="submission" date="2022-01" db="EMBL/GenBank/DDBJ databases">
        <authorList>
            <person name="King R."/>
        </authorList>
    </citation>
    <scope>NUCLEOTIDE SEQUENCE</scope>
</reference>
<gene>
    <name evidence="2" type="ORF">NEZAVI_LOCUS12299</name>
</gene>
<feature type="compositionally biased region" description="Acidic residues" evidence="1">
    <location>
        <begin position="364"/>
        <end position="373"/>
    </location>
</feature>
<feature type="compositionally biased region" description="Basic and acidic residues" evidence="1">
    <location>
        <begin position="308"/>
        <end position="329"/>
    </location>
</feature>
<dbReference type="EMBL" id="OV725081">
    <property type="protein sequence ID" value="CAH1403735.1"/>
    <property type="molecule type" value="Genomic_DNA"/>
</dbReference>
<dbReference type="GO" id="GO:0005930">
    <property type="term" value="C:axoneme"/>
    <property type="evidence" value="ECO:0007669"/>
    <property type="project" value="TreeGrafter"/>
</dbReference>
<dbReference type="PANTHER" id="PTHR14917:SF4">
    <property type="entry name" value="SPERMATOGENESIS-ASSOCIATED 7"/>
    <property type="match status" value="1"/>
</dbReference>
<organism evidence="2 3">
    <name type="scientific">Nezara viridula</name>
    <name type="common">Southern green stink bug</name>
    <name type="synonym">Cimex viridulus</name>
    <dbReference type="NCBI Taxonomy" id="85310"/>
    <lineage>
        <taxon>Eukaryota</taxon>
        <taxon>Metazoa</taxon>
        <taxon>Ecdysozoa</taxon>
        <taxon>Arthropoda</taxon>
        <taxon>Hexapoda</taxon>
        <taxon>Insecta</taxon>
        <taxon>Pterygota</taxon>
        <taxon>Neoptera</taxon>
        <taxon>Paraneoptera</taxon>
        <taxon>Hemiptera</taxon>
        <taxon>Heteroptera</taxon>
        <taxon>Panheteroptera</taxon>
        <taxon>Pentatomomorpha</taxon>
        <taxon>Pentatomoidea</taxon>
        <taxon>Pentatomidae</taxon>
        <taxon>Pentatominae</taxon>
        <taxon>Nezara</taxon>
    </lineage>
</organism>
<sequence length="420" mass="48110">MKKYMIEEIYPKSQTGKCMVYFNMSHHYRRIYSAKPRVDTNLAKRSQNQLCCSSPDVFNFVKRNTVKQPLLMTPRHKTCTKEKESELFKPKILESHIESKLKTLPVYQAPQRIVTTKAVQTENNDIDEIIKNDKVANENSDENDPLENETKDLSHNNEKDKGKVTSNQKKHEGSDEHKFRPTDKSCALFLKDITDDILRKGIYSNQSLEKLFTHHISKNKYFLPKDIMEREIMRLKKELDMPIESEKQESEETIKDEEALTALDSLFLPSDIRDKVASSLGLTKKSPIPLPSPKDSFTGSLELTSMSEKPKKELYNDEKHKTDSVRESDGSEPEQTSESKEDTINDVLDNRSLNENSAHSTEIDSQDETDGDDSDKNDVVNRTRTVSPVLEKIVSDNVSKHHEEIETTSDLSSIHTESDG</sequence>
<feature type="compositionally biased region" description="Basic and acidic residues" evidence="1">
    <location>
        <begin position="148"/>
        <end position="180"/>
    </location>
</feature>
<keyword evidence="3" id="KW-1185">Reference proteome</keyword>
<evidence type="ECO:0000313" key="3">
    <source>
        <dbReference type="Proteomes" id="UP001152798"/>
    </source>
</evidence>
<dbReference type="Pfam" id="PF15244">
    <property type="entry name" value="HSD3"/>
    <property type="match status" value="1"/>
</dbReference>
<accession>A0A9P0MTA4</accession>
<feature type="region of interest" description="Disordered" evidence="1">
    <location>
        <begin position="282"/>
        <end position="420"/>
    </location>
</feature>
<dbReference type="AlphaFoldDB" id="A0A9P0MTA4"/>
<dbReference type="InterPro" id="IPR029357">
    <property type="entry name" value="SPATA7"/>
</dbReference>
<protein>
    <submittedName>
        <fullName evidence="2">Uncharacterized protein</fullName>
    </submittedName>
</protein>
<dbReference type="GO" id="GO:0036064">
    <property type="term" value="C:ciliary basal body"/>
    <property type="evidence" value="ECO:0007669"/>
    <property type="project" value="TreeGrafter"/>
</dbReference>
<evidence type="ECO:0000313" key="2">
    <source>
        <dbReference type="EMBL" id="CAH1403735.1"/>
    </source>
</evidence>
<feature type="compositionally biased region" description="Polar residues" evidence="1">
    <location>
        <begin position="351"/>
        <end position="360"/>
    </location>
</feature>
<dbReference type="Proteomes" id="UP001152798">
    <property type="component" value="Chromosome 5"/>
</dbReference>
<dbReference type="GO" id="GO:0000226">
    <property type="term" value="P:microtubule cytoskeleton organization"/>
    <property type="evidence" value="ECO:0007669"/>
    <property type="project" value="TreeGrafter"/>
</dbReference>
<name>A0A9P0MTA4_NEZVI</name>
<feature type="region of interest" description="Disordered" evidence="1">
    <location>
        <begin position="129"/>
        <end position="180"/>
    </location>
</feature>
<feature type="compositionally biased region" description="Polar residues" evidence="1">
    <location>
        <begin position="408"/>
        <end position="420"/>
    </location>
</feature>
<dbReference type="PANTHER" id="PTHR14917">
    <property type="entry name" value="SPERMATOGENESIS-ASSOCIATED PROTEIN 7"/>
    <property type="match status" value="1"/>
</dbReference>
<evidence type="ECO:0000256" key="1">
    <source>
        <dbReference type="SAM" id="MobiDB-lite"/>
    </source>
</evidence>